<evidence type="ECO:0000259" key="1">
    <source>
        <dbReference type="Pfam" id="PF19328"/>
    </source>
</evidence>
<dbReference type="AlphaFoldDB" id="B9XDY1"/>
<sequence length="332" mass="36204">MSKKIKVAQYGLGPIGIESLKLAASKSWIEIVGGIDIDPNKVGKDLGEITKIENLKGRLVYRSLDELIAGNKPDVVFHTTVSKFKAAYDQLEPLARHGISVVSTCEELLYPQLLNADLAARLDKIARDNHSRIIGTGVNPGFVMDVLPVCMTGVSRDVREIHVQRVVNASTRREPLQRKIGSGWTPEEFRQRFKEGKAGHAGLKESLALIAHCMNWKYTDLTEVGDAMVADADIKTQFLEVKKGQCCGLHQRAEAKVNGKVALTLDLKMYLDAKNPHDAIQIEGEPPLDVVVNGGVAGDHATVAALINTAGRIQKAPAGLLLMTDLPVPVWR</sequence>
<dbReference type="RefSeq" id="WP_007414029.1">
    <property type="nucleotide sequence ID" value="NZ_ABOX02000007.1"/>
</dbReference>
<dbReference type="EMBL" id="ABOX02000007">
    <property type="protein sequence ID" value="EEF61872.1"/>
    <property type="molecule type" value="Genomic_DNA"/>
</dbReference>
<protein>
    <submittedName>
        <fullName evidence="2">Conserved oxidoreductase</fullName>
    </submittedName>
</protein>
<organism evidence="2 3">
    <name type="scientific">Pedosphaera parvula (strain Ellin514)</name>
    <dbReference type="NCBI Taxonomy" id="320771"/>
    <lineage>
        <taxon>Bacteria</taxon>
        <taxon>Pseudomonadati</taxon>
        <taxon>Verrucomicrobiota</taxon>
        <taxon>Pedosphaerae</taxon>
        <taxon>Pedosphaerales</taxon>
        <taxon>Pedosphaeraceae</taxon>
        <taxon>Pedosphaera</taxon>
    </lineage>
</organism>
<gene>
    <name evidence="2" type="ORF">Cflav_PD4535</name>
</gene>
<dbReference type="InterPro" id="IPR036291">
    <property type="entry name" value="NAD(P)-bd_dom_sf"/>
</dbReference>
<dbReference type="OrthoDB" id="9767616at2"/>
<dbReference type="Gene3D" id="3.40.50.720">
    <property type="entry name" value="NAD(P)-binding Rossmann-like Domain"/>
    <property type="match status" value="1"/>
</dbReference>
<name>B9XDY1_PEDPL</name>
<dbReference type="SUPFAM" id="SSF51735">
    <property type="entry name" value="NAD(P)-binding Rossmann-fold domains"/>
    <property type="match status" value="1"/>
</dbReference>
<reference evidence="2 3" key="1">
    <citation type="journal article" date="2011" name="J. Bacteriol.">
        <title>Genome sequence of 'Pedosphaera parvula' Ellin514, an aerobic Verrucomicrobial isolate from pasture soil.</title>
        <authorList>
            <person name="Kant R."/>
            <person name="van Passel M.W."/>
            <person name="Sangwan P."/>
            <person name="Palva A."/>
            <person name="Lucas S."/>
            <person name="Copeland A."/>
            <person name="Lapidus A."/>
            <person name="Glavina Del Rio T."/>
            <person name="Dalin E."/>
            <person name="Tice H."/>
            <person name="Bruce D."/>
            <person name="Goodwin L."/>
            <person name="Pitluck S."/>
            <person name="Chertkov O."/>
            <person name="Larimer F.W."/>
            <person name="Land M.L."/>
            <person name="Hauser L."/>
            <person name="Brettin T.S."/>
            <person name="Detter J.C."/>
            <person name="Han S."/>
            <person name="de Vos W.M."/>
            <person name="Janssen P.H."/>
            <person name="Smidt H."/>
        </authorList>
    </citation>
    <scope>NUCLEOTIDE SEQUENCE [LARGE SCALE GENOMIC DNA]</scope>
    <source>
        <strain evidence="2 3">Ellin514</strain>
    </source>
</reference>
<evidence type="ECO:0000313" key="2">
    <source>
        <dbReference type="EMBL" id="EEF61872.1"/>
    </source>
</evidence>
<dbReference type="STRING" id="320771.Cflav_PD4535"/>
<keyword evidence="3" id="KW-1185">Reference proteome</keyword>
<feature type="domain" description="2,4-diaminopentanoate dehydrogenase C-terminal" evidence="1">
    <location>
        <begin position="142"/>
        <end position="329"/>
    </location>
</feature>
<evidence type="ECO:0000313" key="3">
    <source>
        <dbReference type="Proteomes" id="UP000003688"/>
    </source>
</evidence>
<dbReference type="Proteomes" id="UP000003688">
    <property type="component" value="Unassembled WGS sequence"/>
</dbReference>
<dbReference type="Pfam" id="PF19328">
    <property type="entry name" value="DAP_DH_C"/>
    <property type="match status" value="1"/>
</dbReference>
<proteinExistence type="predicted"/>
<dbReference type="InterPro" id="IPR045760">
    <property type="entry name" value="DAP_DH_C"/>
</dbReference>
<accession>B9XDY1</accession>
<comment type="caution">
    <text evidence="2">The sequence shown here is derived from an EMBL/GenBank/DDBJ whole genome shotgun (WGS) entry which is preliminary data.</text>
</comment>
<dbReference type="CDD" id="cd24146">
    <property type="entry name" value="nat-AmDH_N_like"/>
    <property type="match status" value="1"/>
</dbReference>